<dbReference type="AlphaFoldDB" id="A0A922D6M4"/>
<evidence type="ECO:0000313" key="1">
    <source>
        <dbReference type="EMBL" id="KAG6681642.1"/>
    </source>
</evidence>
<protein>
    <submittedName>
        <fullName evidence="1">Uncharacterized protein</fullName>
    </submittedName>
</protein>
<sequence>MTAAKCHHKILFISPRFFSFSPFSLFPQLETPSIFSMSLLLPFPSRAVAISPRRICRKRRFDQRMEAVTEEN</sequence>
<dbReference type="EMBL" id="CM031837">
    <property type="protein sequence ID" value="KAG6681642.1"/>
    <property type="molecule type" value="Genomic_DNA"/>
</dbReference>
<gene>
    <name evidence="1" type="ORF">I3842_13G103100</name>
</gene>
<organism evidence="1 2">
    <name type="scientific">Carya illinoinensis</name>
    <name type="common">Pecan</name>
    <dbReference type="NCBI Taxonomy" id="32201"/>
    <lineage>
        <taxon>Eukaryota</taxon>
        <taxon>Viridiplantae</taxon>
        <taxon>Streptophyta</taxon>
        <taxon>Embryophyta</taxon>
        <taxon>Tracheophyta</taxon>
        <taxon>Spermatophyta</taxon>
        <taxon>Magnoliopsida</taxon>
        <taxon>eudicotyledons</taxon>
        <taxon>Gunneridae</taxon>
        <taxon>Pentapetalae</taxon>
        <taxon>rosids</taxon>
        <taxon>fabids</taxon>
        <taxon>Fagales</taxon>
        <taxon>Juglandaceae</taxon>
        <taxon>Carya</taxon>
    </lineage>
</organism>
<name>A0A922D6M4_CARIL</name>
<proteinExistence type="predicted"/>
<evidence type="ECO:0000313" key="2">
    <source>
        <dbReference type="Proteomes" id="UP000811246"/>
    </source>
</evidence>
<accession>A0A922D6M4</accession>
<comment type="caution">
    <text evidence="1">The sequence shown here is derived from an EMBL/GenBank/DDBJ whole genome shotgun (WGS) entry which is preliminary data.</text>
</comment>
<dbReference type="Proteomes" id="UP000811246">
    <property type="component" value="Chromosome 13"/>
</dbReference>
<reference evidence="1" key="1">
    <citation type="submission" date="2021-01" db="EMBL/GenBank/DDBJ databases">
        <authorList>
            <person name="Lovell J.T."/>
            <person name="Bentley N."/>
            <person name="Bhattarai G."/>
            <person name="Jenkins J.W."/>
            <person name="Sreedasyam A."/>
            <person name="Alarcon Y."/>
            <person name="Bock C."/>
            <person name="Boston L."/>
            <person name="Carlson J."/>
            <person name="Cervantes K."/>
            <person name="Clermont K."/>
            <person name="Krom N."/>
            <person name="Kubenka K."/>
            <person name="Mamidi S."/>
            <person name="Mattison C."/>
            <person name="Monteros M."/>
            <person name="Pisani C."/>
            <person name="Plott C."/>
            <person name="Rajasekar S."/>
            <person name="Rhein H.S."/>
            <person name="Rohla C."/>
            <person name="Song M."/>
            <person name="Hilaire R.S."/>
            <person name="Shu S."/>
            <person name="Wells L."/>
            <person name="Wang X."/>
            <person name="Webber J."/>
            <person name="Heerema R.J."/>
            <person name="Klein P."/>
            <person name="Conner P."/>
            <person name="Grauke L."/>
            <person name="Grimwood J."/>
            <person name="Schmutz J."/>
            <person name="Randall J.J."/>
        </authorList>
    </citation>
    <scope>NUCLEOTIDE SEQUENCE</scope>
    <source>
        <tissue evidence="1">Leaf</tissue>
    </source>
</reference>